<reference evidence="1" key="1">
    <citation type="submission" date="2021-02" db="EMBL/GenBank/DDBJ databases">
        <authorList>
            <person name="Dougan E. K."/>
            <person name="Rhodes N."/>
            <person name="Thang M."/>
            <person name="Chan C."/>
        </authorList>
    </citation>
    <scope>NUCLEOTIDE SEQUENCE</scope>
</reference>
<organism evidence="1 2">
    <name type="scientific">Symbiodinium natans</name>
    <dbReference type="NCBI Taxonomy" id="878477"/>
    <lineage>
        <taxon>Eukaryota</taxon>
        <taxon>Sar</taxon>
        <taxon>Alveolata</taxon>
        <taxon>Dinophyceae</taxon>
        <taxon>Suessiales</taxon>
        <taxon>Symbiodiniaceae</taxon>
        <taxon>Symbiodinium</taxon>
    </lineage>
</organism>
<evidence type="ECO:0000313" key="2">
    <source>
        <dbReference type="Proteomes" id="UP000604046"/>
    </source>
</evidence>
<comment type="caution">
    <text evidence="1">The sequence shown here is derived from an EMBL/GenBank/DDBJ whole genome shotgun (WGS) entry which is preliminary data.</text>
</comment>
<sequence length="65" mass="7598">MMAVCEVIEDPKRLRKPNEQIWVASEEELVCTRFFLVFTEADHFSLNVSTAKLDQEIRALVEKSR</sequence>
<evidence type="ECO:0000313" key="1">
    <source>
        <dbReference type="EMBL" id="CAE7401267.1"/>
    </source>
</evidence>
<dbReference type="EMBL" id="CAJNDS010002264">
    <property type="protein sequence ID" value="CAE7401267.1"/>
    <property type="molecule type" value="Genomic_DNA"/>
</dbReference>
<dbReference type="AlphaFoldDB" id="A0A812QSE0"/>
<proteinExistence type="predicted"/>
<name>A0A812QSE0_9DINO</name>
<protein>
    <submittedName>
        <fullName evidence="1">PARP6 protein</fullName>
    </submittedName>
</protein>
<dbReference type="Proteomes" id="UP000604046">
    <property type="component" value="Unassembled WGS sequence"/>
</dbReference>
<accession>A0A812QSE0</accession>
<keyword evidence="2" id="KW-1185">Reference proteome</keyword>
<gene>
    <name evidence="1" type="primary">PARP6</name>
    <name evidence="1" type="ORF">SNAT2548_LOCUS21844</name>
</gene>